<keyword evidence="2 4" id="KW-0378">Hydrolase</keyword>
<dbReference type="PANTHER" id="PTHR43798">
    <property type="entry name" value="MONOACYLGLYCEROL LIPASE"/>
    <property type="match status" value="1"/>
</dbReference>
<dbReference type="SUPFAM" id="SSF53474">
    <property type="entry name" value="alpha/beta-Hydrolases"/>
    <property type="match status" value="1"/>
</dbReference>
<dbReference type="PRINTS" id="PR00793">
    <property type="entry name" value="PROAMNOPTASE"/>
</dbReference>
<proteinExistence type="inferred from homology"/>
<evidence type="ECO:0000256" key="1">
    <source>
        <dbReference type="ARBA" id="ARBA00010088"/>
    </source>
</evidence>
<sequence length="267" mass="28733">MTLVRVNGVTLHVAELPPVAGDDMEPPTVVLVHGMAGDNLASWYLTMAHPLAASGLRVLMYDLRGHGRSDRPARGYALDDFADDLEGLLDHWGVTGRVHLVGNSFGGTVAFAYALRHPDRVAGVVAIDSAPPMPEWFARMSARLTRAGADPGRVGAGAAFARRLRDVRRLLSETEIVAELPASRLPAPAEFAALTCPVLCLYGRDSRVRELAGRTEQLLPQARSVVLDGAGHSVLIERTAEVRGHLLTWLRDTAPFVTTGSEGERHG</sequence>
<dbReference type="PANTHER" id="PTHR43798:SF31">
    <property type="entry name" value="AB HYDROLASE SUPERFAMILY PROTEIN YCLE"/>
    <property type="match status" value="1"/>
</dbReference>
<reference evidence="4" key="1">
    <citation type="submission" date="2021-01" db="EMBL/GenBank/DDBJ databases">
        <title>Whole genome shotgun sequence of Actinoplanes ferrugineus NBRC 15555.</title>
        <authorList>
            <person name="Komaki H."/>
            <person name="Tamura T."/>
        </authorList>
    </citation>
    <scope>NUCLEOTIDE SEQUENCE</scope>
    <source>
        <strain evidence="4">NBRC 15555</strain>
    </source>
</reference>
<comment type="similarity">
    <text evidence="1">Belongs to the peptidase S33 family.</text>
</comment>
<feature type="domain" description="AB hydrolase-1" evidence="3">
    <location>
        <begin position="27"/>
        <end position="136"/>
    </location>
</feature>
<name>A0A919JB01_9ACTN</name>
<gene>
    <name evidence="4" type="ORF">Afe05nite_81730</name>
</gene>
<dbReference type="InterPro" id="IPR002410">
    <property type="entry name" value="Peptidase_S33"/>
</dbReference>
<dbReference type="PRINTS" id="PR00111">
    <property type="entry name" value="ABHYDROLASE"/>
</dbReference>
<evidence type="ECO:0000259" key="3">
    <source>
        <dbReference type="Pfam" id="PF00561"/>
    </source>
</evidence>
<evidence type="ECO:0000313" key="4">
    <source>
        <dbReference type="EMBL" id="GIE16333.1"/>
    </source>
</evidence>
<dbReference type="InterPro" id="IPR050266">
    <property type="entry name" value="AB_hydrolase_sf"/>
</dbReference>
<accession>A0A919JB01</accession>
<organism evidence="4 5">
    <name type="scientific">Paractinoplanes ferrugineus</name>
    <dbReference type="NCBI Taxonomy" id="113564"/>
    <lineage>
        <taxon>Bacteria</taxon>
        <taxon>Bacillati</taxon>
        <taxon>Actinomycetota</taxon>
        <taxon>Actinomycetes</taxon>
        <taxon>Micromonosporales</taxon>
        <taxon>Micromonosporaceae</taxon>
        <taxon>Paractinoplanes</taxon>
    </lineage>
</organism>
<comment type="caution">
    <text evidence="4">The sequence shown here is derived from an EMBL/GenBank/DDBJ whole genome shotgun (WGS) entry which is preliminary data.</text>
</comment>
<dbReference type="GO" id="GO:0016020">
    <property type="term" value="C:membrane"/>
    <property type="evidence" value="ECO:0007669"/>
    <property type="project" value="TreeGrafter"/>
</dbReference>
<dbReference type="Proteomes" id="UP000598174">
    <property type="component" value="Unassembled WGS sequence"/>
</dbReference>
<protein>
    <submittedName>
        <fullName evidence="4">Alpha/beta hydrolase</fullName>
    </submittedName>
</protein>
<dbReference type="AlphaFoldDB" id="A0A919JB01"/>
<dbReference type="InterPro" id="IPR000073">
    <property type="entry name" value="AB_hydrolase_1"/>
</dbReference>
<dbReference type="GO" id="GO:0004177">
    <property type="term" value="F:aminopeptidase activity"/>
    <property type="evidence" value="ECO:0007669"/>
    <property type="project" value="UniProtKB-EC"/>
</dbReference>
<dbReference type="InterPro" id="IPR029058">
    <property type="entry name" value="AB_hydrolase_fold"/>
</dbReference>
<keyword evidence="5" id="KW-1185">Reference proteome</keyword>
<dbReference type="Pfam" id="PF00561">
    <property type="entry name" value="Abhydrolase_1"/>
    <property type="match status" value="1"/>
</dbReference>
<dbReference type="Gene3D" id="3.40.50.1820">
    <property type="entry name" value="alpha/beta hydrolase"/>
    <property type="match status" value="1"/>
</dbReference>
<dbReference type="EMBL" id="BOMM01000082">
    <property type="protein sequence ID" value="GIE16333.1"/>
    <property type="molecule type" value="Genomic_DNA"/>
</dbReference>
<dbReference type="RefSeq" id="WP_203822674.1">
    <property type="nucleotide sequence ID" value="NZ_BAAABP010000045.1"/>
</dbReference>
<dbReference type="GO" id="GO:0006508">
    <property type="term" value="P:proteolysis"/>
    <property type="evidence" value="ECO:0007669"/>
    <property type="project" value="InterPro"/>
</dbReference>
<evidence type="ECO:0000313" key="5">
    <source>
        <dbReference type="Proteomes" id="UP000598174"/>
    </source>
</evidence>
<evidence type="ECO:0000256" key="2">
    <source>
        <dbReference type="ARBA" id="ARBA00022801"/>
    </source>
</evidence>